<dbReference type="PANTHER" id="PTHR42980:SF1">
    <property type="entry name" value="2-OXOISOVALERATE DEHYDROGENASE SUBUNIT BETA, MITOCHONDRIAL"/>
    <property type="match status" value="1"/>
</dbReference>
<feature type="domain" description="Transketolase C-terminal" evidence="3">
    <location>
        <begin position="48"/>
        <end position="167"/>
    </location>
</feature>
<evidence type="ECO:0000313" key="4">
    <source>
        <dbReference type="EMBL" id="KAG5460176.1"/>
    </source>
</evidence>
<name>A0A8H8DJ58_9FUNG</name>
<dbReference type="GO" id="GO:0016491">
    <property type="term" value="F:oxidoreductase activity"/>
    <property type="evidence" value="ECO:0007669"/>
    <property type="project" value="UniProtKB-KW"/>
</dbReference>
<proteinExistence type="predicted"/>
<dbReference type="Gene3D" id="3.40.50.970">
    <property type="match status" value="1"/>
</dbReference>
<dbReference type="SUPFAM" id="SSF52518">
    <property type="entry name" value="Thiamin diphosphate-binding fold (THDP-binding)"/>
    <property type="match status" value="1"/>
</dbReference>
<dbReference type="AlphaFoldDB" id="A0A8H8DJ58"/>
<gene>
    <name evidence="4" type="ORF">BJ554DRAFT_7810</name>
</gene>
<dbReference type="SUPFAM" id="SSF52922">
    <property type="entry name" value="TK C-terminal domain-like"/>
    <property type="match status" value="1"/>
</dbReference>
<protein>
    <submittedName>
        <fullName evidence="4">Transketolase</fullName>
    </submittedName>
</protein>
<evidence type="ECO:0000313" key="5">
    <source>
        <dbReference type="Proteomes" id="UP000673691"/>
    </source>
</evidence>
<dbReference type="OrthoDB" id="878at2759"/>
<dbReference type="Pfam" id="PF02780">
    <property type="entry name" value="Transketolase_C"/>
    <property type="match status" value="1"/>
</dbReference>
<keyword evidence="5" id="KW-1185">Reference proteome</keyword>
<dbReference type="FunFam" id="3.40.50.920:FF:000001">
    <property type="entry name" value="Pyruvate dehydrogenase E1 beta subunit"/>
    <property type="match status" value="1"/>
</dbReference>
<comment type="caution">
    <text evidence="4">The sequence shown here is derived from an EMBL/GenBank/DDBJ whole genome shotgun (WGS) entry which is preliminary data.</text>
</comment>
<evidence type="ECO:0000259" key="3">
    <source>
        <dbReference type="Pfam" id="PF02780"/>
    </source>
</evidence>
<dbReference type="GO" id="GO:0007584">
    <property type="term" value="P:response to nutrient"/>
    <property type="evidence" value="ECO:0007669"/>
    <property type="project" value="TreeGrafter"/>
</dbReference>
<dbReference type="Gene3D" id="3.40.50.920">
    <property type="match status" value="1"/>
</dbReference>
<dbReference type="InterPro" id="IPR029061">
    <property type="entry name" value="THDP-binding"/>
</dbReference>
<accession>A0A8H8DJ58</accession>
<sequence>MPRGPIQAKGILLASIRDKNPVIFMEPKILYRAAVERVPVADYELPLGKAEVLTEGKDVTIVGYGSQLYALENAISLAQARHPGLTVELIDLRTILPWDQETVVKSVNKTGRLIIAHEAPMTGGVGAEIAATVQERCFLRLEAPIQRAAGWDTPFPLVFEKFYLPGAYRCLDAIERVLDY</sequence>
<evidence type="ECO:0000256" key="2">
    <source>
        <dbReference type="ARBA" id="ARBA00023002"/>
    </source>
</evidence>
<dbReference type="PANTHER" id="PTHR42980">
    <property type="entry name" value="2-OXOISOVALERATE DEHYDROGENASE SUBUNIT BETA-RELATED"/>
    <property type="match status" value="1"/>
</dbReference>
<organism evidence="4 5">
    <name type="scientific">Olpidium bornovanus</name>
    <dbReference type="NCBI Taxonomy" id="278681"/>
    <lineage>
        <taxon>Eukaryota</taxon>
        <taxon>Fungi</taxon>
        <taxon>Fungi incertae sedis</taxon>
        <taxon>Olpidiomycota</taxon>
        <taxon>Olpidiomycotina</taxon>
        <taxon>Olpidiomycetes</taxon>
        <taxon>Olpidiales</taxon>
        <taxon>Olpidiaceae</taxon>
        <taxon>Olpidium</taxon>
    </lineage>
</organism>
<comment type="cofactor">
    <cofactor evidence="1">
        <name>thiamine diphosphate</name>
        <dbReference type="ChEBI" id="CHEBI:58937"/>
    </cofactor>
</comment>
<dbReference type="InterPro" id="IPR033248">
    <property type="entry name" value="Transketolase_C"/>
</dbReference>
<dbReference type="EMBL" id="JAEFCI010005629">
    <property type="protein sequence ID" value="KAG5460176.1"/>
    <property type="molecule type" value="Genomic_DNA"/>
</dbReference>
<dbReference type="InterPro" id="IPR009014">
    <property type="entry name" value="Transketo_C/PFOR_II"/>
</dbReference>
<dbReference type="Proteomes" id="UP000673691">
    <property type="component" value="Unassembled WGS sequence"/>
</dbReference>
<dbReference type="GO" id="GO:0009083">
    <property type="term" value="P:branched-chain amino acid catabolic process"/>
    <property type="evidence" value="ECO:0007669"/>
    <property type="project" value="TreeGrafter"/>
</dbReference>
<evidence type="ECO:0000256" key="1">
    <source>
        <dbReference type="ARBA" id="ARBA00001964"/>
    </source>
</evidence>
<reference evidence="4 5" key="1">
    <citation type="journal article" name="Sci. Rep.">
        <title>Genome-scale phylogenetic analyses confirm Olpidium as the closest living zoosporic fungus to the non-flagellated, terrestrial fungi.</title>
        <authorList>
            <person name="Chang Y."/>
            <person name="Rochon D."/>
            <person name="Sekimoto S."/>
            <person name="Wang Y."/>
            <person name="Chovatia M."/>
            <person name="Sandor L."/>
            <person name="Salamov A."/>
            <person name="Grigoriev I.V."/>
            <person name="Stajich J.E."/>
            <person name="Spatafora J.W."/>
        </authorList>
    </citation>
    <scope>NUCLEOTIDE SEQUENCE [LARGE SCALE GENOMIC DNA]</scope>
    <source>
        <strain evidence="4">S191</strain>
    </source>
</reference>
<keyword evidence="2" id="KW-0560">Oxidoreductase</keyword>